<evidence type="ECO:0000313" key="3">
    <source>
        <dbReference type="Proteomes" id="UP000013858"/>
    </source>
</evidence>
<dbReference type="STRING" id="155618.RV06_GL003125"/>
<reference evidence="2 4" key="2">
    <citation type="submission" date="2013-03" db="EMBL/GenBank/DDBJ databases">
        <title>The Genome Sequence of Enterococcus haemoperoxidus BAA-382 (PacBio/Illumina hybrid assembly).</title>
        <authorList>
            <consortium name="The Broad Institute Genomics Platform"/>
            <consortium name="The Broad Institute Genome Sequencing Center for Infectious Disease"/>
            <person name="Earl A."/>
            <person name="Russ C."/>
            <person name="Gilmore M."/>
            <person name="Surin D."/>
            <person name="Walker B."/>
            <person name="Young S."/>
            <person name="Zeng Q."/>
            <person name="Gargeya S."/>
            <person name="Fitzgerald M."/>
            <person name="Haas B."/>
            <person name="Abouelleil A."/>
            <person name="Allen A.W."/>
            <person name="Alvarado L."/>
            <person name="Arachchi H.M."/>
            <person name="Berlin A.M."/>
            <person name="Chapman S.B."/>
            <person name="Gainer-Dewar J."/>
            <person name="Goldberg J."/>
            <person name="Griggs A."/>
            <person name="Gujja S."/>
            <person name="Hansen M."/>
            <person name="Howarth C."/>
            <person name="Imamovic A."/>
            <person name="Ireland A."/>
            <person name="Larimer J."/>
            <person name="McCowan C."/>
            <person name="Murphy C."/>
            <person name="Pearson M."/>
            <person name="Poon T.W."/>
            <person name="Priest M."/>
            <person name="Roberts A."/>
            <person name="Saif S."/>
            <person name="Shea T."/>
            <person name="Sisk P."/>
            <person name="Sykes S."/>
            <person name="Wortman J."/>
            <person name="Nusbaum C."/>
            <person name="Birren B."/>
        </authorList>
    </citation>
    <scope>NUCLEOTIDE SEQUENCE [LARGE SCALE GENOMIC DNA]</scope>
    <source>
        <strain evidence="2 4">ATCC BAA-382</strain>
    </source>
</reference>
<reference evidence="1 3" key="1">
    <citation type="submission" date="2013-02" db="EMBL/GenBank/DDBJ databases">
        <title>The Genome Sequence of Enterococcus haemoperoxidus BAA-382.</title>
        <authorList>
            <consortium name="The Broad Institute Genome Sequencing Platform"/>
            <consortium name="The Broad Institute Genome Sequencing Center for Infectious Disease"/>
            <person name="Earl A.M."/>
            <person name="Gilmore M.S."/>
            <person name="Lebreton F."/>
            <person name="Walker B."/>
            <person name="Young S.K."/>
            <person name="Zeng Q."/>
            <person name="Gargeya S."/>
            <person name="Fitzgerald M."/>
            <person name="Haas B."/>
            <person name="Abouelleil A."/>
            <person name="Alvarado L."/>
            <person name="Arachchi H.M."/>
            <person name="Berlin A.M."/>
            <person name="Chapman S.B."/>
            <person name="Dewar J."/>
            <person name="Goldberg J."/>
            <person name="Griggs A."/>
            <person name="Gujja S."/>
            <person name="Hansen M."/>
            <person name="Howarth C."/>
            <person name="Imamovic A."/>
            <person name="Larimer J."/>
            <person name="McCowan C."/>
            <person name="Murphy C."/>
            <person name="Neiman D."/>
            <person name="Pearson M."/>
            <person name="Priest M."/>
            <person name="Roberts A."/>
            <person name="Saif S."/>
            <person name="Shea T."/>
            <person name="Sisk P."/>
            <person name="Sykes S."/>
            <person name="Wortman J."/>
            <person name="Nusbaum C."/>
            <person name="Birren B."/>
        </authorList>
    </citation>
    <scope>NUCLEOTIDE SEQUENCE [LARGE SCALE GENOMIC DNA]</scope>
    <source>
        <strain evidence="1 3">ATCC BAA-382</strain>
    </source>
</reference>
<sequence>MFPVGGYERFLNKIKGRDADEKKTHVFGVLFADMDQLDARSYILNYLDFFNENSNIYIDFYIPGYTNKDLNYYTEIPNTIKINGKTFFFSRDLYNTFIKKFRLDFDVNIPYTPSLFLMEYKNGNFNKAKFIEIDLDEGSNSVRRAGELFDRIFEIAKDGSDVRIINNMLELNSLVDYFKTDFVNDLGIPLLTVGKKITERITKFRLN</sequence>
<protein>
    <submittedName>
        <fullName evidence="1">Uncharacterized protein</fullName>
    </submittedName>
</protein>
<proteinExistence type="predicted"/>
<keyword evidence="4" id="KW-1185">Reference proteome</keyword>
<evidence type="ECO:0000313" key="2">
    <source>
        <dbReference type="EMBL" id="EOT61920.1"/>
    </source>
</evidence>
<gene>
    <name evidence="2" type="ORF">I583_00903</name>
    <name evidence="1" type="ORF">UAW_03220</name>
</gene>
<dbReference type="Proteomes" id="UP000014197">
    <property type="component" value="Unassembled WGS sequence"/>
</dbReference>
<dbReference type="eggNOG" id="ENOG503084N">
    <property type="taxonomic scope" value="Bacteria"/>
</dbReference>
<dbReference type="PATRIC" id="fig|1158608.3.peg.3153"/>
<accession>R2S9L4</accession>
<organism evidence="1 3">
    <name type="scientific">Enterococcus haemoperoxidus ATCC BAA-382</name>
    <dbReference type="NCBI Taxonomy" id="1158608"/>
    <lineage>
        <taxon>Bacteria</taxon>
        <taxon>Bacillati</taxon>
        <taxon>Bacillota</taxon>
        <taxon>Bacilli</taxon>
        <taxon>Lactobacillales</taxon>
        <taxon>Enterococcaceae</taxon>
        <taxon>Enterococcus</taxon>
    </lineage>
</organism>
<dbReference type="EMBL" id="ASVY01000002">
    <property type="protein sequence ID" value="EOT61920.1"/>
    <property type="molecule type" value="Genomic_DNA"/>
</dbReference>
<dbReference type="EMBL" id="AJAR01000031">
    <property type="protein sequence ID" value="EOH92235.1"/>
    <property type="molecule type" value="Genomic_DNA"/>
</dbReference>
<dbReference type="Proteomes" id="UP000013858">
    <property type="component" value="Unassembled WGS sequence"/>
</dbReference>
<name>R2S9L4_9ENTE</name>
<dbReference type="AlphaFoldDB" id="R2S9L4"/>
<dbReference type="RefSeq" id="WP_010763375.1">
    <property type="nucleotide sequence ID" value="NZ_KB946316.1"/>
</dbReference>
<evidence type="ECO:0000313" key="4">
    <source>
        <dbReference type="Proteomes" id="UP000014197"/>
    </source>
</evidence>
<comment type="caution">
    <text evidence="1">The sequence shown here is derived from an EMBL/GenBank/DDBJ whole genome shotgun (WGS) entry which is preliminary data.</text>
</comment>
<dbReference type="OrthoDB" id="3010388at2"/>
<evidence type="ECO:0000313" key="1">
    <source>
        <dbReference type="EMBL" id="EOH92235.1"/>
    </source>
</evidence>